<dbReference type="RefSeq" id="WP_114847147.1">
    <property type="nucleotide sequence ID" value="NZ_JBHSPE010000025.1"/>
</dbReference>
<dbReference type="PANTHER" id="PTHR30607:SF2">
    <property type="entry name" value="POTASSIUM-TRANSPORTING ATPASE POTASSIUM-BINDING SUBUNIT"/>
    <property type="match status" value="1"/>
</dbReference>
<evidence type="ECO:0000256" key="9">
    <source>
        <dbReference type="HAMAP-Rule" id="MF_00275"/>
    </source>
</evidence>
<dbReference type="Pfam" id="PF03814">
    <property type="entry name" value="KdpA"/>
    <property type="match status" value="1"/>
</dbReference>
<dbReference type="OrthoDB" id="9763796at2"/>
<keyword evidence="1 9" id="KW-0813">Transport</keyword>
<proteinExistence type="inferred from homology"/>
<sequence length="574" mass="60401">MNLWNIAQYGVFLMLLSVLVKPVGIYLTRVFSGDATPLDPVIAPVERAIYWLAGVDAKQEMSWKRYALSFLLFSFVGTLLLYVILRTQSFGHPIDPAFHPAPLAPDLAMNTAISFATTTTWQAYGGETTMSYVSQMAGLAAQNFLAGAAGLAVGIAFIRGLARQRSATIGNFWVDLTRSVLWILLPLSLLGACVLVWQGVPQNWSPYVSVTTLGGARQTLAQGPVAALEFIKNIGTNGGGFFNANGAHPYANPTPLTNLLGMLAICVLPAGLTYTFGRMTGNQRHGWLLFVVMALLFSAGLLLCDRAEQAGNPNIAALGVDQSVNPMQPGGNMEGKETRFGMGASVLAAITTANGATGSVNSADDSYTPLGGGMLIFAMLLGESIFGGLGTGIYSMVMIVLVAVFIGGQMIGRTPEYLGKTLNPIEIKLIALYTIIGPLFVLPLTALALTTRAGLAGLTTNSGPHGFSEILTAYVTSMANNGQNFAGLSANSVFYNVTTAIAMTAGRFWLAIPALAIAGQFAAQGHRPENSGTLPTDTPLFGGLVIGSMLIIGGLSYLPALAMGPIVEHLMLHP</sequence>
<evidence type="ECO:0000256" key="7">
    <source>
        <dbReference type="ARBA" id="ARBA00023065"/>
    </source>
</evidence>
<dbReference type="GO" id="GO:0008556">
    <property type="term" value="F:P-type potassium transmembrane transporter activity"/>
    <property type="evidence" value="ECO:0007669"/>
    <property type="project" value="InterPro"/>
</dbReference>
<evidence type="ECO:0000256" key="5">
    <source>
        <dbReference type="ARBA" id="ARBA00022958"/>
    </source>
</evidence>
<feature type="transmembrane region" description="Helical" evidence="9">
    <location>
        <begin position="179"/>
        <end position="200"/>
    </location>
</feature>
<keyword evidence="6 9" id="KW-1133">Transmembrane helix</keyword>
<feature type="transmembrane region" description="Helical" evidence="9">
    <location>
        <begin position="139"/>
        <end position="158"/>
    </location>
</feature>
<feature type="transmembrane region" description="Helical" evidence="9">
    <location>
        <begin position="286"/>
        <end position="303"/>
    </location>
</feature>
<evidence type="ECO:0000256" key="6">
    <source>
        <dbReference type="ARBA" id="ARBA00022989"/>
    </source>
</evidence>
<dbReference type="EMBL" id="QQAH01000022">
    <property type="protein sequence ID" value="RDD79999.1"/>
    <property type="molecule type" value="Genomic_DNA"/>
</dbReference>
<dbReference type="InterPro" id="IPR004623">
    <property type="entry name" value="KdpA"/>
</dbReference>
<accession>A0A369UNV0</accession>
<comment type="similarity">
    <text evidence="9">Belongs to the KdpA family.</text>
</comment>
<dbReference type="HAMAP" id="MF_00275">
    <property type="entry name" value="KdpA"/>
    <property type="match status" value="1"/>
</dbReference>
<evidence type="ECO:0000256" key="8">
    <source>
        <dbReference type="ARBA" id="ARBA00023136"/>
    </source>
</evidence>
<comment type="function">
    <text evidence="9">Part of the high-affinity ATP-driven potassium transport (or Kdp) system, which catalyzes the hydrolysis of ATP coupled with the electrogenic transport of potassium into the cytoplasm. This subunit binds the extracellular potassium ions and delivers the ions to the membrane domain of KdpB through an intramembrane tunnel.</text>
</comment>
<feature type="transmembrane region" description="Helical" evidence="9">
    <location>
        <begin position="429"/>
        <end position="449"/>
    </location>
</feature>
<organism evidence="10 11">
    <name type="scientific">Dyella tabacisoli</name>
    <dbReference type="NCBI Taxonomy" id="2282381"/>
    <lineage>
        <taxon>Bacteria</taxon>
        <taxon>Pseudomonadati</taxon>
        <taxon>Pseudomonadota</taxon>
        <taxon>Gammaproteobacteria</taxon>
        <taxon>Lysobacterales</taxon>
        <taxon>Rhodanobacteraceae</taxon>
        <taxon>Dyella</taxon>
    </lineage>
</organism>
<dbReference type="PANTHER" id="PTHR30607">
    <property type="entry name" value="POTASSIUM-TRANSPORTING ATPASE A CHAIN"/>
    <property type="match status" value="1"/>
</dbReference>
<protein>
    <recommendedName>
        <fullName evidence="9">Potassium-transporting ATPase potassium-binding subunit</fullName>
    </recommendedName>
    <alternativeName>
        <fullName evidence="9">ATP phosphohydrolase [potassium-transporting] A chain</fullName>
    </alternativeName>
    <alternativeName>
        <fullName evidence="9">Potassium-binding and translocating subunit A</fullName>
    </alternativeName>
    <alternativeName>
        <fullName evidence="9">Potassium-translocating ATPase A chain</fullName>
    </alternativeName>
</protein>
<name>A0A369UNV0_9GAMM</name>
<dbReference type="PIRSF" id="PIRSF001294">
    <property type="entry name" value="K_ATPaseA"/>
    <property type="match status" value="1"/>
</dbReference>
<keyword evidence="5 9" id="KW-0630">Potassium</keyword>
<feature type="transmembrane region" description="Helical" evidence="9">
    <location>
        <begin position="385"/>
        <end position="408"/>
    </location>
</feature>
<evidence type="ECO:0000256" key="1">
    <source>
        <dbReference type="ARBA" id="ARBA00022448"/>
    </source>
</evidence>
<comment type="subcellular location">
    <subcellularLocation>
        <location evidence="9">Cell membrane</location>
        <topology evidence="9">Multi-pass membrane protein</topology>
    </subcellularLocation>
</comment>
<keyword evidence="4 9" id="KW-0812">Transmembrane</keyword>
<evidence type="ECO:0000313" key="11">
    <source>
        <dbReference type="Proteomes" id="UP000253782"/>
    </source>
</evidence>
<feature type="transmembrane region" description="Helical" evidence="9">
    <location>
        <begin position="540"/>
        <end position="562"/>
    </location>
</feature>
<feature type="transmembrane region" description="Helical" evidence="9">
    <location>
        <begin position="6"/>
        <end position="27"/>
    </location>
</feature>
<reference evidence="10 11" key="1">
    <citation type="submission" date="2018-07" db="EMBL/GenBank/DDBJ databases">
        <title>Dyella tabacisoli L4-6T, whole genome shotgun sequence.</title>
        <authorList>
            <person name="Zhou X.-K."/>
            <person name="Li W.-J."/>
            <person name="Duan Y.-Q."/>
        </authorList>
    </citation>
    <scope>NUCLEOTIDE SEQUENCE [LARGE SCALE GENOMIC DNA]</scope>
    <source>
        <strain evidence="10 11">L4-6</strain>
    </source>
</reference>
<gene>
    <name evidence="9" type="primary">kdpA</name>
    <name evidence="10" type="ORF">DVJ77_19195</name>
</gene>
<keyword evidence="2 9" id="KW-1003">Cell membrane</keyword>
<dbReference type="NCBIfam" id="TIGR00680">
    <property type="entry name" value="kdpA"/>
    <property type="match status" value="1"/>
</dbReference>
<dbReference type="GO" id="GO:0030955">
    <property type="term" value="F:potassium ion binding"/>
    <property type="evidence" value="ECO:0007669"/>
    <property type="project" value="UniProtKB-UniRule"/>
</dbReference>
<keyword evidence="7 9" id="KW-0406">Ion transport</keyword>
<comment type="caution">
    <text evidence="10">The sequence shown here is derived from an EMBL/GenBank/DDBJ whole genome shotgun (WGS) entry which is preliminary data.</text>
</comment>
<feature type="transmembrane region" description="Helical" evidence="9">
    <location>
        <begin position="493"/>
        <end position="519"/>
    </location>
</feature>
<evidence type="ECO:0000256" key="2">
    <source>
        <dbReference type="ARBA" id="ARBA00022475"/>
    </source>
</evidence>
<evidence type="ECO:0000256" key="4">
    <source>
        <dbReference type="ARBA" id="ARBA00022692"/>
    </source>
</evidence>
<keyword evidence="11" id="KW-1185">Reference proteome</keyword>
<keyword evidence="8 9" id="KW-0472">Membrane</keyword>
<dbReference type="AlphaFoldDB" id="A0A369UNV0"/>
<dbReference type="GO" id="GO:0005886">
    <property type="term" value="C:plasma membrane"/>
    <property type="evidence" value="ECO:0007669"/>
    <property type="project" value="UniProtKB-SubCell"/>
</dbReference>
<evidence type="ECO:0000313" key="10">
    <source>
        <dbReference type="EMBL" id="RDD79999.1"/>
    </source>
</evidence>
<feature type="transmembrane region" description="Helical" evidence="9">
    <location>
        <begin position="66"/>
        <end position="85"/>
    </location>
</feature>
<comment type="subunit">
    <text evidence="9">The system is composed of three essential subunits: KdpA, KdpB and KdpC.</text>
</comment>
<dbReference type="Proteomes" id="UP000253782">
    <property type="component" value="Unassembled WGS sequence"/>
</dbReference>
<evidence type="ECO:0000256" key="3">
    <source>
        <dbReference type="ARBA" id="ARBA00022538"/>
    </source>
</evidence>
<feature type="transmembrane region" description="Helical" evidence="9">
    <location>
        <begin position="256"/>
        <end position="274"/>
    </location>
</feature>
<keyword evidence="3 9" id="KW-0633">Potassium transport</keyword>